<keyword evidence="1" id="KW-0472">Membrane</keyword>
<dbReference type="EMBL" id="CAAE01015045">
    <property type="protein sequence ID" value="CAG12095.1"/>
    <property type="molecule type" value="Genomic_DNA"/>
</dbReference>
<dbReference type="AlphaFoldDB" id="Q4RHN7"/>
<reference evidence="2" key="2">
    <citation type="submission" date="2004-02" db="EMBL/GenBank/DDBJ databases">
        <authorList>
            <consortium name="Genoscope"/>
            <consortium name="Whitehead Institute Centre for Genome Research"/>
        </authorList>
    </citation>
    <scope>NUCLEOTIDE SEQUENCE</scope>
</reference>
<feature type="transmembrane region" description="Helical" evidence="1">
    <location>
        <begin position="20"/>
        <end position="41"/>
    </location>
</feature>
<evidence type="ECO:0000256" key="1">
    <source>
        <dbReference type="SAM" id="Phobius"/>
    </source>
</evidence>
<gene>
    <name evidence="2" type="ORF">GSTENG00034253001</name>
</gene>
<feature type="transmembrane region" description="Helical" evidence="1">
    <location>
        <begin position="251"/>
        <end position="275"/>
    </location>
</feature>
<proteinExistence type="predicted"/>
<accession>Q4RHN7</accession>
<organism evidence="2">
    <name type="scientific">Tetraodon nigroviridis</name>
    <name type="common">Spotted green pufferfish</name>
    <name type="synonym">Chelonodon nigroviridis</name>
    <dbReference type="NCBI Taxonomy" id="99883"/>
    <lineage>
        <taxon>Eukaryota</taxon>
        <taxon>Metazoa</taxon>
        <taxon>Chordata</taxon>
        <taxon>Craniata</taxon>
        <taxon>Vertebrata</taxon>
        <taxon>Euteleostomi</taxon>
        <taxon>Actinopterygii</taxon>
        <taxon>Neopterygii</taxon>
        <taxon>Teleostei</taxon>
        <taxon>Neoteleostei</taxon>
        <taxon>Acanthomorphata</taxon>
        <taxon>Eupercaria</taxon>
        <taxon>Tetraodontiformes</taxon>
        <taxon>Tetradontoidea</taxon>
        <taxon>Tetraodontidae</taxon>
        <taxon>Tetraodon</taxon>
    </lineage>
</organism>
<feature type="transmembrane region" description="Helical" evidence="1">
    <location>
        <begin position="83"/>
        <end position="106"/>
    </location>
</feature>
<feature type="transmembrane region" description="Helical" evidence="1">
    <location>
        <begin position="53"/>
        <end position="76"/>
    </location>
</feature>
<reference evidence="2" key="1">
    <citation type="journal article" date="2004" name="Nature">
        <title>Genome duplication in the teleost fish Tetraodon nigroviridis reveals the early vertebrate proto-karyotype.</title>
        <authorList>
            <person name="Jaillon O."/>
            <person name="Aury J.-M."/>
            <person name="Brunet F."/>
            <person name="Petit J.-L."/>
            <person name="Stange-Thomann N."/>
            <person name="Mauceli E."/>
            <person name="Bouneau L."/>
            <person name="Fischer C."/>
            <person name="Ozouf-Costaz C."/>
            <person name="Bernot A."/>
            <person name="Nicaud S."/>
            <person name="Jaffe D."/>
            <person name="Fisher S."/>
            <person name="Lutfalla G."/>
            <person name="Dossat C."/>
            <person name="Segurens B."/>
            <person name="Dasilva C."/>
            <person name="Salanoubat M."/>
            <person name="Levy M."/>
            <person name="Boudet N."/>
            <person name="Castellano S."/>
            <person name="Anthouard V."/>
            <person name="Jubin C."/>
            <person name="Castelli V."/>
            <person name="Katinka M."/>
            <person name="Vacherie B."/>
            <person name="Biemont C."/>
            <person name="Skalli Z."/>
            <person name="Cattolico L."/>
            <person name="Poulain J."/>
            <person name="De Berardinis V."/>
            <person name="Cruaud C."/>
            <person name="Duprat S."/>
            <person name="Brottier P."/>
            <person name="Coutanceau J.-P."/>
            <person name="Gouzy J."/>
            <person name="Parra G."/>
            <person name="Lardier G."/>
            <person name="Chapple C."/>
            <person name="McKernan K.J."/>
            <person name="McEwan P."/>
            <person name="Bosak S."/>
            <person name="Kellis M."/>
            <person name="Volff J.-N."/>
            <person name="Guigo R."/>
            <person name="Zody M.C."/>
            <person name="Mesirov J."/>
            <person name="Lindblad-Toh K."/>
            <person name="Birren B."/>
            <person name="Nusbaum C."/>
            <person name="Kahn D."/>
            <person name="Robinson-Rechavi M."/>
            <person name="Laudet V."/>
            <person name="Schachter V."/>
            <person name="Quetier F."/>
            <person name="Saurin W."/>
            <person name="Scarpelli C."/>
            <person name="Wincker P."/>
            <person name="Lander E.S."/>
            <person name="Weissenbach J."/>
            <person name="Roest Crollius H."/>
        </authorList>
    </citation>
    <scope>NUCLEOTIDE SEQUENCE [LARGE SCALE GENOMIC DNA]</scope>
</reference>
<keyword evidence="1" id="KW-0812">Transmembrane</keyword>
<dbReference type="KEGG" id="tng:GSTEN00034253G001"/>
<name>Q4RHN7_TETNG</name>
<evidence type="ECO:0000313" key="2">
    <source>
        <dbReference type="EMBL" id="CAG12095.1"/>
    </source>
</evidence>
<keyword evidence="1" id="KW-1133">Transmembrane helix</keyword>
<comment type="caution">
    <text evidence="2">The sequence shown here is derived from an EMBL/GenBank/DDBJ whole genome shotgun (WGS) entry which is preliminary data.</text>
</comment>
<dbReference type="OrthoDB" id="8514936at2759"/>
<sequence>MQRSAVVVVADKTSLKRPFIFTNAVHMALCFFMLMMTIAWHRDLVQTGKLVSVASVVIMYIMEIGCLLLSVLGIFGACKGKRWCLILVKMLGIHVLQICIEIKPFFLMCCRVCGQYAAGMAAASQTIIIRTALSYQDLYEVSHCYVLCVLRWADAKRVVREESKLLSMMPLTGTSKANRTLLYSIQKEIRLRGIATLGAPKNQYVYQQVCDLFSLRKLPLRSLPSLPSLTFAAAPPIPQPCLPVYVSELKLAFSLAMAIQFGSGVFWAVLLVMSIKLMGQMKRKQEFMALLQSNRYVPGAF</sequence>
<protein>
    <submittedName>
        <fullName evidence="2">(spotted green pufferfish) hypothetical protein</fullName>
    </submittedName>
</protein>